<accession>A0A146MCW3</accession>
<feature type="compositionally biased region" description="Polar residues" evidence="1">
    <location>
        <begin position="102"/>
        <end position="112"/>
    </location>
</feature>
<name>A0A146MCW3_LYGHE</name>
<dbReference type="AlphaFoldDB" id="A0A146MCW3"/>
<feature type="region of interest" description="Disordered" evidence="1">
    <location>
        <begin position="41"/>
        <end position="112"/>
    </location>
</feature>
<evidence type="ECO:0000313" key="2">
    <source>
        <dbReference type="EMBL" id="JAQ16586.1"/>
    </source>
</evidence>
<gene>
    <name evidence="2" type="ORF">g.11772</name>
</gene>
<dbReference type="EMBL" id="GDHC01002043">
    <property type="protein sequence ID" value="JAQ16586.1"/>
    <property type="molecule type" value="Transcribed_RNA"/>
</dbReference>
<feature type="compositionally biased region" description="Basic and acidic residues" evidence="1">
    <location>
        <begin position="60"/>
        <end position="71"/>
    </location>
</feature>
<reference evidence="2" key="1">
    <citation type="journal article" date="2016" name="Gigascience">
        <title>De novo construction of an expanded transcriptome assembly for the western tarnished plant bug, Lygus hesperus.</title>
        <authorList>
            <person name="Tassone E.E."/>
            <person name="Geib S.M."/>
            <person name="Hall B."/>
            <person name="Fabrick J.A."/>
            <person name="Brent C.S."/>
            <person name="Hull J.J."/>
        </authorList>
    </citation>
    <scope>NUCLEOTIDE SEQUENCE</scope>
</reference>
<sequence>MTQSVGVSACPGLRPTLIRRAFALSRSDVLVERLPKNPLAIPRHPLAIPKSLWRSQKPSGDPKKPSDDLKNLPEFPKTLRGSGMGLDIVEKSHSESVPLSRFSPNTTSVNEH</sequence>
<proteinExistence type="predicted"/>
<protein>
    <submittedName>
        <fullName evidence="2">Uncharacterized protein</fullName>
    </submittedName>
</protein>
<evidence type="ECO:0000256" key="1">
    <source>
        <dbReference type="SAM" id="MobiDB-lite"/>
    </source>
</evidence>
<organism evidence="2">
    <name type="scientific">Lygus hesperus</name>
    <name type="common">Western plant bug</name>
    <dbReference type="NCBI Taxonomy" id="30085"/>
    <lineage>
        <taxon>Eukaryota</taxon>
        <taxon>Metazoa</taxon>
        <taxon>Ecdysozoa</taxon>
        <taxon>Arthropoda</taxon>
        <taxon>Hexapoda</taxon>
        <taxon>Insecta</taxon>
        <taxon>Pterygota</taxon>
        <taxon>Neoptera</taxon>
        <taxon>Paraneoptera</taxon>
        <taxon>Hemiptera</taxon>
        <taxon>Heteroptera</taxon>
        <taxon>Panheteroptera</taxon>
        <taxon>Cimicomorpha</taxon>
        <taxon>Miridae</taxon>
        <taxon>Mirini</taxon>
        <taxon>Lygus</taxon>
    </lineage>
</organism>